<dbReference type="Gene3D" id="2.60.40.180">
    <property type="entry name" value="Transthyretin/hydroxyisourate hydrolase domain"/>
    <property type="match status" value="1"/>
</dbReference>
<dbReference type="NCBIfam" id="TIGR02962">
    <property type="entry name" value="hdxy_isourate"/>
    <property type="match status" value="1"/>
</dbReference>
<dbReference type="GO" id="GO:0033971">
    <property type="term" value="F:hydroxyisourate hydrolase activity"/>
    <property type="evidence" value="ECO:0007669"/>
    <property type="project" value="UniProtKB-EC"/>
</dbReference>
<dbReference type="EC" id="3.5.2.17" evidence="5"/>
<dbReference type="PROSITE" id="PS00768">
    <property type="entry name" value="TRANSTHYRETIN_1"/>
    <property type="match status" value="1"/>
</dbReference>
<comment type="catalytic activity">
    <reaction evidence="1 5">
        <text>5-hydroxyisourate + H2O = 5-hydroxy-2-oxo-4-ureido-2,5-dihydro-1H-imidazole-5-carboxylate + H(+)</text>
        <dbReference type="Rhea" id="RHEA:23736"/>
        <dbReference type="ChEBI" id="CHEBI:15377"/>
        <dbReference type="ChEBI" id="CHEBI:15378"/>
        <dbReference type="ChEBI" id="CHEBI:18072"/>
        <dbReference type="ChEBI" id="CHEBI:58639"/>
        <dbReference type="EC" id="3.5.2.17"/>
    </reaction>
</comment>
<dbReference type="InterPro" id="IPR000895">
    <property type="entry name" value="Transthyretin/HIU_hydrolase"/>
</dbReference>
<evidence type="ECO:0000256" key="2">
    <source>
        <dbReference type="ARBA" id="ARBA00022631"/>
    </source>
</evidence>
<dbReference type="InterPro" id="IPR014306">
    <property type="entry name" value="Hydroxyisourate_hydrolase"/>
</dbReference>
<dbReference type="Ensembl" id="ENSSPUT00000008727.1">
    <property type="protein sequence ID" value="ENSSPUP00000008177.1"/>
    <property type="gene ID" value="ENSSPUG00000006326.1"/>
</dbReference>
<sequence>RPSRRAPELLGLGASPRGRLGPKWTQAAASHGSVTTHVLNTFTGRPAEGLAIHLSRLEDPQQPWIEMMKSSTDTDGRCPPFPAPGTARPGTYKLHFDTGSYWQLLGYTSFYPYVEVVFTITDPSQKLHIPLLLSPFSYTTYRGS</sequence>
<evidence type="ECO:0000256" key="5">
    <source>
        <dbReference type="RuleBase" id="RU361270"/>
    </source>
</evidence>
<keyword evidence="8" id="KW-1185">Reference proteome</keyword>
<dbReference type="GeneTree" id="ENSGT00940000153229"/>
<evidence type="ECO:0000256" key="4">
    <source>
        <dbReference type="PIRSR" id="PIRSR600895-51"/>
    </source>
</evidence>
<dbReference type="Pfam" id="PF00576">
    <property type="entry name" value="Transthyretin"/>
    <property type="match status" value="1"/>
</dbReference>
<feature type="binding site" evidence="4">
    <location>
        <position position="77"/>
    </location>
    <ligand>
        <name>substrate</name>
    </ligand>
</feature>
<dbReference type="GO" id="GO:0006144">
    <property type="term" value="P:purine nucleobase metabolic process"/>
    <property type="evidence" value="ECO:0007669"/>
    <property type="project" value="UniProtKB-KW"/>
</dbReference>
<dbReference type="Proteomes" id="UP000694392">
    <property type="component" value="Unplaced"/>
</dbReference>
<feature type="domain" description="Transthyretin/hydroxyisourate hydrolase" evidence="6">
    <location>
        <begin position="29"/>
        <end position="143"/>
    </location>
</feature>
<dbReference type="InterPro" id="IPR023416">
    <property type="entry name" value="Transthyretin/HIU_hydrolase_d"/>
</dbReference>
<reference evidence="7" key="2">
    <citation type="submission" date="2025-09" db="UniProtKB">
        <authorList>
            <consortium name="Ensembl"/>
        </authorList>
    </citation>
    <scope>IDENTIFICATION</scope>
</reference>
<organism evidence="7 8">
    <name type="scientific">Sphenodon punctatus</name>
    <name type="common">Tuatara</name>
    <name type="synonym">Hatteria punctata</name>
    <dbReference type="NCBI Taxonomy" id="8508"/>
    <lineage>
        <taxon>Eukaryota</taxon>
        <taxon>Metazoa</taxon>
        <taxon>Chordata</taxon>
        <taxon>Craniata</taxon>
        <taxon>Vertebrata</taxon>
        <taxon>Euteleostomi</taxon>
        <taxon>Lepidosauria</taxon>
        <taxon>Sphenodontia</taxon>
        <taxon>Sphenodontidae</taxon>
        <taxon>Sphenodon</taxon>
    </lineage>
</organism>
<dbReference type="SMART" id="SM00095">
    <property type="entry name" value="TR_THY"/>
    <property type="match status" value="1"/>
</dbReference>
<dbReference type="SUPFAM" id="SSF49472">
    <property type="entry name" value="Transthyretin (synonym: prealbumin)"/>
    <property type="match status" value="1"/>
</dbReference>
<dbReference type="PANTHER" id="PTHR10395">
    <property type="entry name" value="URICASE AND TRANSTHYRETIN-RELATED"/>
    <property type="match status" value="1"/>
</dbReference>
<evidence type="ECO:0000313" key="8">
    <source>
        <dbReference type="Proteomes" id="UP000694392"/>
    </source>
</evidence>
<evidence type="ECO:0000256" key="1">
    <source>
        <dbReference type="ARBA" id="ARBA00001043"/>
    </source>
</evidence>
<accession>A0A8D0GMP5</accession>
<dbReference type="AlphaFoldDB" id="A0A8D0GMP5"/>
<dbReference type="InterPro" id="IPR023418">
    <property type="entry name" value="Thyroxine_BS"/>
</dbReference>
<evidence type="ECO:0000313" key="7">
    <source>
        <dbReference type="Ensembl" id="ENSSPUP00000008177.1"/>
    </source>
</evidence>
<proteinExistence type="inferred from homology"/>
<dbReference type="PRINTS" id="PR00189">
    <property type="entry name" value="TRNSTHYRETIN"/>
</dbReference>
<reference evidence="7" key="1">
    <citation type="submission" date="2025-08" db="UniProtKB">
        <authorList>
            <consortium name="Ensembl"/>
        </authorList>
    </citation>
    <scope>IDENTIFICATION</scope>
</reference>
<keyword evidence="2 5" id="KW-0659">Purine metabolism</keyword>
<keyword evidence="3 5" id="KW-0378">Hydrolase</keyword>
<comment type="subunit">
    <text evidence="5">Homotetramer.</text>
</comment>
<feature type="binding site" evidence="4">
    <location>
        <position position="141"/>
    </location>
    <ligand>
        <name>substrate</name>
    </ligand>
</feature>
<evidence type="ECO:0000259" key="6">
    <source>
        <dbReference type="SMART" id="SM00095"/>
    </source>
</evidence>
<protein>
    <recommendedName>
        <fullName evidence="5">5-hydroxyisourate hydrolase</fullName>
        <shortName evidence="5">HIU hydrolase</shortName>
        <shortName evidence="5">HIUHase</shortName>
        <ecNumber evidence="5">3.5.2.17</ecNumber>
    </recommendedName>
</protein>
<dbReference type="InterPro" id="IPR036817">
    <property type="entry name" value="Transthyretin/HIU_hydrolase_sf"/>
</dbReference>
<feature type="binding site" evidence="4">
    <location>
        <position position="37"/>
    </location>
    <ligand>
        <name>substrate</name>
    </ligand>
</feature>
<comment type="similarity">
    <text evidence="5">Belongs to the transthyretin family. 5-hydroxyisourate hydrolase subfamily.</text>
</comment>
<name>A0A8D0GMP5_SPHPU</name>
<evidence type="ECO:0000256" key="3">
    <source>
        <dbReference type="ARBA" id="ARBA00022801"/>
    </source>
</evidence>
<dbReference type="CDD" id="cd05822">
    <property type="entry name" value="TLP_HIUase"/>
    <property type="match status" value="1"/>
</dbReference>
<dbReference type="PANTHER" id="PTHR10395:SF11">
    <property type="entry name" value="5-HYDROXYISOURATE HYDROLASE"/>
    <property type="match status" value="1"/>
</dbReference>